<feature type="compositionally biased region" description="Basic and acidic residues" evidence="13">
    <location>
        <begin position="1010"/>
        <end position="1027"/>
    </location>
</feature>
<dbReference type="GO" id="GO:0015629">
    <property type="term" value="C:actin cytoskeleton"/>
    <property type="evidence" value="ECO:0007669"/>
    <property type="project" value="TreeGrafter"/>
</dbReference>
<feature type="region of interest" description="Disordered" evidence="13">
    <location>
        <begin position="1513"/>
        <end position="1550"/>
    </location>
</feature>
<dbReference type="InterPro" id="IPR013761">
    <property type="entry name" value="SAM/pointed_sf"/>
</dbReference>
<feature type="region of interest" description="Disordered" evidence="13">
    <location>
        <begin position="1445"/>
        <end position="1475"/>
    </location>
</feature>
<dbReference type="PANTHER" id="PTHR16154">
    <property type="entry name" value="NEURABIN"/>
    <property type="match status" value="1"/>
</dbReference>
<feature type="compositionally biased region" description="Low complexity" evidence="13">
    <location>
        <begin position="349"/>
        <end position="359"/>
    </location>
</feature>
<accession>A0A7M5UZ68</accession>
<feature type="compositionally biased region" description="Polar residues" evidence="13">
    <location>
        <begin position="530"/>
        <end position="541"/>
    </location>
</feature>
<evidence type="ECO:0000259" key="15">
    <source>
        <dbReference type="PROSITE" id="PS50106"/>
    </source>
</evidence>
<feature type="compositionally biased region" description="Basic and acidic residues" evidence="13">
    <location>
        <begin position="125"/>
        <end position="145"/>
    </location>
</feature>
<feature type="region of interest" description="Disordered" evidence="13">
    <location>
        <begin position="1934"/>
        <end position="1972"/>
    </location>
</feature>
<feature type="compositionally biased region" description="Polar residues" evidence="13">
    <location>
        <begin position="1614"/>
        <end position="1623"/>
    </location>
</feature>
<keyword evidence="8 12" id="KW-0175">Coiled coil</keyword>
<dbReference type="PANTHER" id="PTHR16154:SF6">
    <property type="entry name" value="SPINOPHILIN, ISOFORM J"/>
    <property type="match status" value="1"/>
</dbReference>
<feature type="compositionally biased region" description="Basic and acidic residues" evidence="13">
    <location>
        <begin position="418"/>
        <end position="433"/>
    </location>
</feature>
<dbReference type="Pfam" id="PF17817">
    <property type="entry name" value="PDZ_5"/>
    <property type="match status" value="1"/>
</dbReference>
<feature type="domain" description="SAM" evidence="14">
    <location>
        <begin position="1979"/>
        <end position="2042"/>
    </location>
</feature>
<keyword evidence="3" id="KW-0963">Cytoplasm</keyword>
<evidence type="ECO:0000256" key="5">
    <source>
        <dbReference type="ARBA" id="ARBA00022782"/>
    </source>
</evidence>
<proteinExistence type="predicted"/>
<dbReference type="InterPro" id="IPR043446">
    <property type="entry name" value="Neurabin-like"/>
</dbReference>
<dbReference type="OrthoDB" id="62701at2759"/>
<dbReference type="GO" id="GO:0007015">
    <property type="term" value="P:actin filament organization"/>
    <property type="evidence" value="ECO:0007669"/>
    <property type="project" value="TreeGrafter"/>
</dbReference>
<sequence length="2075" mass="231691">MAASDIYRDILKDKDRMNPRTRSFGALNSGDNDYKNYLAGMRPRTKSNNTTADNKQPSNNKPSFVDSAARRTQNTAHITSMASNKNDARANFVQRGRNKSDSSLDKEDTEKKKQYTELSSVPSRRSVDSTLKKAEDNHAKSKSNDIDFDNLKHAQSDFTGSVGRLRSMFDKGSDVENKTVVQLRGNKGKKDRPHSASFDNIETKSKSKVSGIYNRHSVHVSPLQIDSIITSNGEESESLKEQEVENDQVESKSKGRIDIDSLLAPESTKEEKEEEKKDDVISPRDQEIELQKQLEIDRMKRTQEEIAIEQRFNIKRRTLKERLSDLAGGNENVSSYAPVDSISEDSKPMKVAPPVAAKPSQHPSDKKSKAETEPLSISENNIIKEPSHHTPETPNLQLPEKEASLATEIQTDFYTNDEPIHDSDEVTSSEDKTLPNISLNIQSSSHEKSPIQELSQEVESIVEEKDQVTKDKDVPIPKKDSEESEIDKYRSAVERFDDFINKQENLFGLDEEDPLKDFPNDFTPGDNSKLFDTQSPSQVMPQTEPIKAKGNSKDKNENGSTSSSDLMSSILSHMERSNRENLFSASSEAEPVNQKPPTHDIKCPTHDIKSPTHDIKSPTHDIKSPTHDIKSPTPEAPPRLSKLQGRSSPATSTTQSSVSSNPPKSPPPPVPSSASSVFSEDPFTNKDQYKADPTPPPPPQRPSTLTISQNPPNSTSSTISYMPDSGDSETEESGYYSMNNPNTSDNYNASYQNVNGNIDTESFKLPAPPAKSNLKKSKADKKRKVGFRDGDIQEVVYTYGPIEYDRANADIDPLTSSAEWELEKRVDSMDIFSVDLHKDEKGLGLSIIGLGVGTQKGFEKLGIFVKTLTEGGASQKDGRIQVNDQILEVNGVSLVGVTQYFAAQTLKGANGIVRFLMGREKNKRTQYAPGAPMLDNPDMKKHIDEMNQAMAQVEEYQTRTLEAEHTLEEVKMELLKAEERAHDAEYNLSETKEMLKAATESPFVNSQRKLKNEIKKGSKRSGDKVDDLQRSLKEMTNRLSTSEENLLDLTSKFDVKDKELLEFQEMLEAKHEEERQLSEQNQSISQELGNKSKELEALEQSNHELKTLLEELKSKREEEINLYKDKESHLEDKLEQETKELRASLDDVKTTNEKLKAENAQLSQKISDNDVILGEFATLKKDHSKIKLIEARLEDSENRNSEKDKKIQVLNEKVDYLRSLLVKMEKGAAEKEMENQYIIENNQLKEKVKELEEQLEALKNAPIVKPEVDIHASSTQDTALSIDVDAPNVPLPKRETVVTPPNHIFGIAPPTVDRVLKPISPPLSPSHSDTNDADVGIVLQPSTVDVTDINANTDTTLPTTAIYANTNIQISPKIDTEEAPDIESESSPPNPVPKPPRGHFIPDIEIDDSKKQPEKDITIEKSSLDLKLDSTEPVLTSETITATPPRQRAIPDSLPVLKIPPPPLTTPPNEQATPTIEKIVIDLDASTTMEDSIDDNDQGQFQLIQEDVDEEKISLDEYGGGSGRRHTEPTVKMKRDESQEFFDSSISSVDGEWKRLDKEAEKIAEQVTLQSPNRRKQSTASSSSEDETTKVKKNQNEDPNVDIGRTHSIKIDQSYFQQSPTKINESFDQSVSVLDDSSDNDIADKVSLSKSLSFDSAIPATPVLDNKMAQDKINLKGKRKPPTREGRQQMLDNNENFQSEQPKQSSLPRNLHNNVEVHASMSAAQSVPNLTSNESNGHLDKHEKQKHKFGFHLPKVFKKSKVVKRRSSENEQFAPHQIPKSNSTSAMERPKSAYVLPTQAATEYDVDLSDSRPSTRSPTPNGGGIQMPVDELHAKLNQRSNTPTDSSVVPIRNKTESMSQMHANENGTEEAVVPFHQKEQSMSDDQEIPSTTPSPANINGTLTSPDDVTLELSAPSSSSASSSLFDTPALIQRAGTGSFNRDPTPTNYNERGIDVGVENGTEPTEDEITHWTRRPPTGWDVRQVGLWLVEMNLAQYVNNFKSHNVDGQALLRADGNRLKEYGVANQEHRAEIKKRTKEFRHQFGKDTINGGKGKSKDHKTTKDKLQFWKGKYKPH</sequence>
<dbReference type="SMART" id="SM00454">
    <property type="entry name" value="SAM"/>
    <property type="match status" value="1"/>
</dbReference>
<feature type="region of interest" description="Disordered" evidence="13">
    <location>
        <begin position="183"/>
        <end position="208"/>
    </location>
</feature>
<feature type="region of interest" description="Disordered" evidence="13">
    <location>
        <begin position="1647"/>
        <end position="1708"/>
    </location>
</feature>
<feature type="region of interest" description="Disordered" evidence="13">
    <location>
        <begin position="1371"/>
        <end position="1414"/>
    </location>
</feature>
<dbReference type="RefSeq" id="XP_066911681.1">
    <property type="nucleotide sequence ID" value="XM_067055580.1"/>
</dbReference>
<keyword evidence="9" id="KW-0009">Actin-binding</keyword>
<dbReference type="PROSITE" id="PS50106">
    <property type="entry name" value="PDZ"/>
    <property type="match status" value="1"/>
</dbReference>
<dbReference type="GO" id="GO:0051015">
    <property type="term" value="F:actin filament binding"/>
    <property type="evidence" value="ECO:0007669"/>
    <property type="project" value="TreeGrafter"/>
</dbReference>
<feature type="compositionally biased region" description="Basic and acidic residues" evidence="13">
    <location>
        <begin position="1587"/>
        <end position="1596"/>
    </location>
</feature>
<dbReference type="FunFam" id="2.30.42.10:FF:000010">
    <property type="entry name" value="Neurabin-1 isoform 1"/>
    <property type="match status" value="1"/>
</dbReference>
<feature type="compositionally biased region" description="Basic residues" evidence="13">
    <location>
        <begin position="1744"/>
        <end position="1765"/>
    </location>
</feature>
<keyword evidence="7" id="KW-0770">Synapse</keyword>
<dbReference type="Pfam" id="PF00595">
    <property type="entry name" value="PDZ"/>
    <property type="match status" value="1"/>
</dbReference>
<dbReference type="PROSITE" id="PS50105">
    <property type="entry name" value="SAM_DOMAIN"/>
    <property type="match status" value="1"/>
</dbReference>
<feature type="region of interest" description="Disordered" evidence="13">
    <location>
        <begin position="2043"/>
        <end position="2075"/>
    </location>
</feature>
<feature type="compositionally biased region" description="Low complexity" evidence="13">
    <location>
        <begin position="1811"/>
        <end position="1820"/>
    </location>
</feature>
<evidence type="ECO:0008006" key="18">
    <source>
        <dbReference type="Google" id="ProtNLM"/>
    </source>
</evidence>
<evidence type="ECO:0000256" key="3">
    <source>
        <dbReference type="ARBA" id="ARBA00022490"/>
    </source>
</evidence>
<feature type="compositionally biased region" description="Polar residues" evidence="13">
    <location>
        <begin position="644"/>
        <end position="655"/>
    </location>
</feature>
<dbReference type="GeneID" id="136798911"/>
<dbReference type="InterPro" id="IPR036034">
    <property type="entry name" value="PDZ_sf"/>
</dbReference>
<feature type="region of interest" description="Disordered" evidence="13">
    <location>
        <begin position="323"/>
        <end position="435"/>
    </location>
</feature>
<feature type="compositionally biased region" description="Basic and acidic residues" evidence="13">
    <location>
        <begin position="363"/>
        <end position="372"/>
    </location>
</feature>
<feature type="compositionally biased region" description="Basic and acidic residues" evidence="13">
    <location>
        <begin position="237"/>
        <end position="259"/>
    </location>
</feature>
<evidence type="ECO:0000256" key="12">
    <source>
        <dbReference type="SAM" id="Coils"/>
    </source>
</evidence>
<organism evidence="16 17">
    <name type="scientific">Clytia hemisphaerica</name>
    <dbReference type="NCBI Taxonomy" id="252671"/>
    <lineage>
        <taxon>Eukaryota</taxon>
        <taxon>Metazoa</taxon>
        <taxon>Cnidaria</taxon>
        <taxon>Hydrozoa</taxon>
        <taxon>Hydroidolina</taxon>
        <taxon>Leptothecata</taxon>
        <taxon>Obeliida</taxon>
        <taxon>Clytiidae</taxon>
        <taxon>Clytia</taxon>
    </lineage>
</organism>
<keyword evidence="5" id="KW-0221">Differentiation</keyword>
<dbReference type="GO" id="GO:0019722">
    <property type="term" value="P:calcium-mediated signaling"/>
    <property type="evidence" value="ECO:0007669"/>
    <property type="project" value="TreeGrafter"/>
</dbReference>
<evidence type="ECO:0000256" key="9">
    <source>
        <dbReference type="ARBA" id="ARBA00023203"/>
    </source>
</evidence>
<feature type="compositionally biased region" description="Polar residues" evidence="13">
    <location>
        <begin position="703"/>
        <end position="720"/>
    </location>
</feature>
<evidence type="ECO:0000256" key="4">
    <source>
        <dbReference type="ARBA" id="ARBA00022553"/>
    </source>
</evidence>
<feature type="compositionally biased region" description="Polar residues" evidence="13">
    <location>
        <begin position="1935"/>
        <end position="1949"/>
    </location>
</feature>
<evidence type="ECO:0000256" key="7">
    <source>
        <dbReference type="ARBA" id="ARBA00023018"/>
    </source>
</evidence>
<dbReference type="Gene3D" id="2.30.42.10">
    <property type="match status" value="1"/>
</dbReference>
<reference evidence="16" key="1">
    <citation type="submission" date="2021-01" db="UniProtKB">
        <authorList>
            <consortium name="EnsemblMetazoa"/>
        </authorList>
    </citation>
    <scope>IDENTIFICATION</scope>
</reference>
<keyword evidence="17" id="KW-1185">Reference proteome</keyword>
<feature type="compositionally biased region" description="Basic and acidic residues" evidence="13">
    <location>
        <begin position="1525"/>
        <end position="1538"/>
    </location>
</feature>
<feature type="compositionally biased region" description="Polar residues" evidence="13">
    <location>
        <begin position="46"/>
        <end position="62"/>
    </location>
</feature>
<feature type="compositionally biased region" description="Basic and acidic residues" evidence="13">
    <location>
        <begin position="98"/>
        <end position="115"/>
    </location>
</feature>
<evidence type="ECO:0000256" key="2">
    <source>
        <dbReference type="ARBA" id="ARBA00022473"/>
    </source>
</evidence>
<evidence type="ECO:0000313" key="17">
    <source>
        <dbReference type="Proteomes" id="UP000594262"/>
    </source>
</evidence>
<dbReference type="GO" id="GO:0005737">
    <property type="term" value="C:cytoplasm"/>
    <property type="evidence" value="ECO:0007669"/>
    <property type="project" value="TreeGrafter"/>
</dbReference>
<dbReference type="Gene3D" id="1.10.150.50">
    <property type="entry name" value="Transcription Factor, Ets-1"/>
    <property type="match status" value="1"/>
</dbReference>
<protein>
    <recommendedName>
        <fullName evidence="18">Neurabin-1</fullName>
    </recommendedName>
</protein>
<keyword evidence="2" id="KW-0217">Developmental protein</keyword>
<feature type="region of interest" description="Disordered" evidence="13">
    <location>
        <begin position="1724"/>
        <end position="1827"/>
    </location>
</feature>
<feature type="coiled-coil region" evidence="12">
    <location>
        <begin position="939"/>
        <end position="994"/>
    </location>
</feature>
<dbReference type="Pfam" id="PF07647">
    <property type="entry name" value="SAM_2"/>
    <property type="match status" value="1"/>
</dbReference>
<dbReference type="SUPFAM" id="SSF50156">
    <property type="entry name" value="PDZ domain-like"/>
    <property type="match status" value="1"/>
</dbReference>
<dbReference type="GO" id="GO:0030425">
    <property type="term" value="C:dendrite"/>
    <property type="evidence" value="ECO:0007669"/>
    <property type="project" value="TreeGrafter"/>
</dbReference>
<feature type="region of interest" description="Disordered" evidence="13">
    <location>
        <begin position="463"/>
        <end position="486"/>
    </location>
</feature>
<keyword evidence="10" id="KW-0206">Cytoskeleton</keyword>
<evidence type="ECO:0000313" key="16">
    <source>
        <dbReference type="EnsemblMetazoa" id="CLYHEMP004903.3"/>
    </source>
</evidence>
<evidence type="ECO:0000256" key="8">
    <source>
        <dbReference type="ARBA" id="ARBA00023054"/>
    </source>
</evidence>
<feature type="compositionally biased region" description="Polar residues" evidence="13">
    <location>
        <begin position="736"/>
        <end position="748"/>
    </location>
</feature>
<dbReference type="InterPro" id="IPR040645">
    <property type="entry name" value="Neurabin-1/2_PDZ"/>
</dbReference>
<dbReference type="InterPro" id="IPR001660">
    <property type="entry name" value="SAM"/>
</dbReference>
<dbReference type="CDD" id="cd06790">
    <property type="entry name" value="PDZ_neurabin-like"/>
    <property type="match status" value="1"/>
</dbReference>
<feature type="compositionally biased region" description="Polar residues" evidence="13">
    <location>
        <begin position="1690"/>
        <end position="1708"/>
    </location>
</feature>
<dbReference type="SUPFAM" id="SSF47769">
    <property type="entry name" value="SAM/Pointed domain"/>
    <property type="match status" value="1"/>
</dbReference>
<feature type="domain" description="PDZ" evidence="15">
    <location>
        <begin position="833"/>
        <end position="921"/>
    </location>
</feature>
<evidence type="ECO:0000256" key="11">
    <source>
        <dbReference type="ARBA" id="ARBA00034103"/>
    </source>
</evidence>
<dbReference type="Proteomes" id="UP000594262">
    <property type="component" value="Unplaced"/>
</dbReference>
<evidence type="ECO:0000256" key="10">
    <source>
        <dbReference type="ARBA" id="ARBA00023212"/>
    </source>
</evidence>
<dbReference type="InterPro" id="IPR001478">
    <property type="entry name" value="PDZ"/>
</dbReference>
<feature type="compositionally biased region" description="Polar residues" evidence="13">
    <location>
        <begin position="1888"/>
        <end position="1906"/>
    </location>
</feature>
<name>A0A7M5UZ68_9CNID</name>
<feature type="compositionally biased region" description="Polar residues" evidence="13">
    <location>
        <begin position="1724"/>
        <end position="1736"/>
    </location>
</feature>
<feature type="region of interest" description="Disordered" evidence="13">
    <location>
        <begin position="13"/>
        <end position="145"/>
    </location>
</feature>
<feature type="region of interest" description="Disordered" evidence="13">
    <location>
        <begin position="234"/>
        <end position="286"/>
    </location>
</feature>
<feature type="compositionally biased region" description="Basic and acidic residues" evidence="13">
    <location>
        <begin position="597"/>
        <end position="630"/>
    </location>
</feature>
<keyword evidence="6" id="KW-0524">Neurogenesis</keyword>
<evidence type="ECO:0000259" key="14">
    <source>
        <dbReference type="PROSITE" id="PS50105"/>
    </source>
</evidence>
<feature type="region of interest" description="Disordered" evidence="13">
    <location>
        <begin position="1879"/>
        <end position="1906"/>
    </location>
</feature>
<dbReference type="EnsemblMetazoa" id="CLYHEMT004903.3">
    <property type="protein sequence ID" value="CLYHEMP004903.3"/>
    <property type="gene ID" value="CLYHEMG004903"/>
</dbReference>
<dbReference type="GO" id="GO:0031175">
    <property type="term" value="P:neuron projection development"/>
    <property type="evidence" value="ECO:0007669"/>
    <property type="project" value="TreeGrafter"/>
</dbReference>
<feature type="compositionally biased region" description="Basic and acidic residues" evidence="13">
    <location>
        <begin position="267"/>
        <end position="286"/>
    </location>
</feature>
<feature type="region of interest" description="Disordered" evidence="13">
    <location>
        <begin position="1000"/>
        <end position="1027"/>
    </location>
</feature>
<dbReference type="GO" id="GO:0014069">
    <property type="term" value="C:postsynaptic density"/>
    <property type="evidence" value="ECO:0007669"/>
    <property type="project" value="TreeGrafter"/>
</dbReference>
<comment type="subcellular location">
    <subcellularLocation>
        <location evidence="1">Cytoplasm</location>
        <location evidence="1">Cytoskeleton</location>
    </subcellularLocation>
    <subcellularLocation>
        <location evidence="11">Synapse</location>
    </subcellularLocation>
</comment>
<feature type="compositionally biased region" description="Polar residues" evidence="13">
    <location>
        <begin position="70"/>
        <end position="85"/>
    </location>
</feature>
<dbReference type="SMART" id="SM00228">
    <property type="entry name" value="PDZ"/>
    <property type="match status" value="1"/>
</dbReference>
<evidence type="ECO:0000256" key="6">
    <source>
        <dbReference type="ARBA" id="ARBA00022902"/>
    </source>
</evidence>
<feature type="region of interest" description="Disordered" evidence="13">
    <location>
        <begin position="1564"/>
        <end position="1623"/>
    </location>
</feature>
<keyword evidence="4" id="KW-0597">Phosphoprotein</keyword>
<evidence type="ECO:0000256" key="13">
    <source>
        <dbReference type="SAM" id="MobiDB-lite"/>
    </source>
</evidence>
<evidence type="ECO:0000256" key="1">
    <source>
        <dbReference type="ARBA" id="ARBA00004245"/>
    </source>
</evidence>
<feature type="compositionally biased region" description="Low complexity" evidence="13">
    <location>
        <begin position="560"/>
        <end position="572"/>
    </location>
</feature>
<feature type="region of interest" description="Disordered" evidence="13">
    <location>
        <begin position="507"/>
        <end position="748"/>
    </location>
</feature>